<reference evidence="2 3" key="1">
    <citation type="submission" date="2020-04" db="EMBL/GenBank/DDBJ databases">
        <title>Pseudoalteromonas caenipelagi sp. nov., isolated from a tidal flat.</title>
        <authorList>
            <person name="Park S."/>
            <person name="Yoon J.-H."/>
        </authorList>
    </citation>
    <scope>NUCLEOTIDE SEQUENCE [LARGE SCALE GENOMIC DNA]</scope>
    <source>
        <strain evidence="2 3">JBTF-M23</strain>
    </source>
</reference>
<evidence type="ECO:0000256" key="1">
    <source>
        <dbReference type="SAM" id="SignalP"/>
    </source>
</evidence>
<feature type="chain" id="PRO_5032867398" evidence="1">
    <location>
        <begin position="27"/>
        <end position="90"/>
    </location>
</feature>
<gene>
    <name evidence="2" type="ORF">HG263_02420</name>
</gene>
<dbReference type="Proteomes" id="UP000586305">
    <property type="component" value="Unassembled WGS sequence"/>
</dbReference>
<feature type="signal peptide" evidence="1">
    <location>
        <begin position="1"/>
        <end position="26"/>
    </location>
</feature>
<proteinExistence type="predicted"/>
<keyword evidence="3" id="KW-1185">Reference proteome</keyword>
<dbReference type="AlphaFoldDB" id="A0A849V9E8"/>
<accession>A0A849V9E8</accession>
<evidence type="ECO:0000313" key="3">
    <source>
        <dbReference type="Proteomes" id="UP000586305"/>
    </source>
</evidence>
<keyword evidence="1" id="KW-0732">Signal</keyword>
<name>A0A849V9E8_9GAMM</name>
<evidence type="ECO:0000313" key="2">
    <source>
        <dbReference type="EMBL" id="NOU49400.1"/>
    </source>
</evidence>
<sequence>MLKIMNCVLLWLGVCLGPLSFSALYAAQTPSSTSKNDEKNAAPLIQCPVNPNAYNRFALCAMASCWTLDGVAYCKCEVQNEQSTSITFDY</sequence>
<dbReference type="EMBL" id="JABBPG010000001">
    <property type="protein sequence ID" value="NOU49400.1"/>
    <property type="molecule type" value="Genomic_DNA"/>
</dbReference>
<organism evidence="2 3">
    <name type="scientific">Pseudoalteromonas caenipelagi</name>
    <dbReference type="NCBI Taxonomy" id="2726988"/>
    <lineage>
        <taxon>Bacteria</taxon>
        <taxon>Pseudomonadati</taxon>
        <taxon>Pseudomonadota</taxon>
        <taxon>Gammaproteobacteria</taxon>
        <taxon>Alteromonadales</taxon>
        <taxon>Pseudoalteromonadaceae</taxon>
        <taxon>Pseudoalteromonas</taxon>
    </lineage>
</organism>
<comment type="caution">
    <text evidence="2">The sequence shown here is derived from an EMBL/GenBank/DDBJ whole genome shotgun (WGS) entry which is preliminary data.</text>
</comment>
<protein>
    <submittedName>
        <fullName evidence="2">Uncharacterized protein</fullName>
    </submittedName>
</protein>
<dbReference type="RefSeq" id="WP_171624479.1">
    <property type="nucleotide sequence ID" value="NZ_JABBPG010000001.1"/>
</dbReference>